<feature type="compositionally biased region" description="Polar residues" evidence="2">
    <location>
        <begin position="549"/>
        <end position="560"/>
    </location>
</feature>
<dbReference type="OrthoDB" id="3546279at2759"/>
<dbReference type="CDD" id="cd00067">
    <property type="entry name" value="GAL4"/>
    <property type="match status" value="1"/>
</dbReference>
<feature type="transmembrane region" description="Helical" evidence="3">
    <location>
        <begin position="305"/>
        <end position="327"/>
    </location>
</feature>
<dbReference type="InterPro" id="IPR044926">
    <property type="entry name" value="RGS_subdomain_2"/>
</dbReference>
<dbReference type="PROSITE" id="PS50048">
    <property type="entry name" value="ZN2_CY6_FUNGAL_2"/>
    <property type="match status" value="1"/>
</dbReference>
<dbReference type="Pfam" id="PF00172">
    <property type="entry name" value="Zn_clus"/>
    <property type="match status" value="1"/>
</dbReference>
<organism evidence="5 6">
    <name type="scientific">Monilinia laxa</name>
    <name type="common">Brown rot fungus</name>
    <name type="synonym">Sclerotinia laxa</name>
    <dbReference type="NCBI Taxonomy" id="61186"/>
    <lineage>
        <taxon>Eukaryota</taxon>
        <taxon>Fungi</taxon>
        <taxon>Dikarya</taxon>
        <taxon>Ascomycota</taxon>
        <taxon>Pezizomycotina</taxon>
        <taxon>Leotiomycetes</taxon>
        <taxon>Helotiales</taxon>
        <taxon>Sclerotiniaceae</taxon>
        <taxon>Monilinia</taxon>
    </lineage>
</organism>
<reference evidence="5 6" key="1">
    <citation type="submission" date="2019-06" db="EMBL/GenBank/DDBJ databases">
        <title>Genome Sequence of the Brown Rot Fungal Pathogen Monilinia laxa.</title>
        <authorList>
            <person name="De Miccolis Angelini R.M."/>
            <person name="Landi L."/>
            <person name="Abate D."/>
            <person name="Pollastro S."/>
            <person name="Romanazzi G."/>
            <person name="Faretra F."/>
        </authorList>
    </citation>
    <scope>NUCLEOTIDE SEQUENCE [LARGE SCALE GENOMIC DNA]</scope>
    <source>
        <strain evidence="5 6">Mlax316</strain>
    </source>
</reference>
<dbReference type="PANTHER" id="PTHR39466:SF1">
    <property type="entry name" value="RGS DOMAIN-CONTAINING PROTEIN"/>
    <property type="match status" value="1"/>
</dbReference>
<dbReference type="EMBL" id="VIGI01000010">
    <property type="protein sequence ID" value="KAB8294944.1"/>
    <property type="molecule type" value="Genomic_DNA"/>
</dbReference>
<evidence type="ECO:0000313" key="5">
    <source>
        <dbReference type="EMBL" id="KAB8294944.1"/>
    </source>
</evidence>
<feature type="region of interest" description="Disordered" evidence="2">
    <location>
        <begin position="48"/>
        <end position="68"/>
    </location>
</feature>
<keyword evidence="3" id="KW-1133">Transmembrane helix</keyword>
<dbReference type="InterPro" id="IPR001138">
    <property type="entry name" value="Zn2Cys6_DnaBD"/>
</dbReference>
<dbReference type="InterPro" id="IPR036305">
    <property type="entry name" value="RGS_sf"/>
</dbReference>
<dbReference type="SUPFAM" id="SSF57701">
    <property type="entry name" value="Zn2/Cys6 DNA-binding domain"/>
    <property type="match status" value="1"/>
</dbReference>
<feature type="region of interest" description="Disordered" evidence="2">
    <location>
        <begin position="623"/>
        <end position="651"/>
    </location>
</feature>
<dbReference type="Gene3D" id="4.10.240.10">
    <property type="entry name" value="Zn(2)-C6 fungal-type DNA-binding domain"/>
    <property type="match status" value="1"/>
</dbReference>
<feature type="region of interest" description="Disordered" evidence="2">
    <location>
        <begin position="132"/>
        <end position="152"/>
    </location>
</feature>
<evidence type="ECO:0000256" key="3">
    <source>
        <dbReference type="SAM" id="Phobius"/>
    </source>
</evidence>
<feature type="transmembrane region" description="Helical" evidence="3">
    <location>
        <begin position="339"/>
        <end position="363"/>
    </location>
</feature>
<keyword evidence="6" id="KW-1185">Reference proteome</keyword>
<keyword evidence="3" id="KW-0812">Transmembrane</keyword>
<dbReference type="SMART" id="SM00066">
    <property type="entry name" value="GAL4"/>
    <property type="match status" value="1"/>
</dbReference>
<feature type="compositionally biased region" description="Polar residues" evidence="2">
    <location>
        <begin position="638"/>
        <end position="651"/>
    </location>
</feature>
<dbReference type="GO" id="GO:0008270">
    <property type="term" value="F:zinc ion binding"/>
    <property type="evidence" value="ECO:0007669"/>
    <property type="project" value="InterPro"/>
</dbReference>
<dbReference type="Gene3D" id="1.10.167.10">
    <property type="entry name" value="Regulator of G-protein Signalling 4, domain 2"/>
    <property type="match status" value="1"/>
</dbReference>
<comment type="caution">
    <text evidence="5">The sequence shown here is derived from an EMBL/GenBank/DDBJ whole genome shotgun (WGS) entry which is preliminary data.</text>
</comment>
<evidence type="ECO:0000313" key="6">
    <source>
        <dbReference type="Proteomes" id="UP000326757"/>
    </source>
</evidence>
<accession>A0A5N6JZH5</accession>
<dbReference type="PROSITE" id="PS00463">
    <property type="entry name" value="ZN2_CY6_FUNGAL_1"/>
    <property type="match status" value="1"/>
</dbReference>
<dbReference type="Pfam" id="PF11951">
    <property type="entry name" value="Fungal_trans_2"/>
    <property type="match status" value="1"/>
</dbReference>
<feature type="compositionally biased region" description="Low complexity" evidence="2">
    <location>
        <begin position="539"/>
        <end position="548"/>
    </location>
</feature>
<evidence type="ECO:0000256" key="1">
    <source>
        <dbReference type="ARBA" id="ARBA00023242"/>
    </source>
</evidence>
<dbReference type="SUPFAM" id="SSF48097">
    <property type="entry name" value="Regulator of G-protein signaling, RGS"/>
    <property type="match status" value="1"/>
</dbReference>
<feature type="transmembrane region" description="Helical" evidence="3">
    <location>
        <begin position="428"/>
        <end position="451"/>
    </location>
</feature>
<sequence>MTNFPADFPIKHARGALAEEGPALPRHYGIHLLEKAKSLFMISTKYSSSNKSSRDSSMDLAQTQSKTSSKFAQGIPDALSFDNIINGGTCSPITVREFMKYLEHVERAPENLQFFLWFRDYTLRFERYKPSNPFSTPPATATSENKSFGSSEYQNDSAVRFYDGDERPINRMKSIMDFPPQFIAPWETDFDKEGGSLMEVSSAQNSYRVIAEKTFDRAGIKMPDIDLPYRDEIDRIIAIYIADDGSRQLNLSSRQRASLFERLSTTTHPTAFKPIFETVEYSLRHQAHPNFIRWSICNGNKPRQIFAKCLGVILITLGCFYAIFTTLSNMSRGWRAFSAIFWVLGISTLYAALQGMCVVLHGLHHRHLRPWELWESEESAMYLDDNSNSGKYEDYPWIKKYEKRFIIRKIFDREVWVQEPALRQIQDIIFLQALLTGLGAAAILTVIFLAVPGDMMTNWDEYAAYKCYDGIGVMTASVITPMLMDLHSSSRNGNPGNPTGYISSTTGSGIDSESISFLSDSHPAIHDSNGNVNYQLSGSNVNNVPPSSQSFLMSQGSLSPDVSHLDGNGGGNEQTQGQKKVKVPRLYHKKSRNGCQRCKARRVKCDETRPICKNCIRHRLSCVYTKPPPPPTGSSPSQTIKSNSSNPSTPENISVHALVEDLSSTSVSPQIDLSIPPVPSQTFSDDMPESSARRMLELRLLQTYIVHTSPTFPSSHNPETLNLWSVVVPKLAFAAPNLLYAMFAITSLHLHVLSPNDLEIQGARQRYLSLALRHHQKGVAALNPSTADAVMFASILILNDAFSSLQVRCMKPYTLPIHWLQMARGTASVFAVALAMIRHDPNAEAMALLRTKPALTKPEERLNRPEILPLFNAILTFPSPHTQPYPETGGPDPSIPPSHLSAYIQTLSYLSNIHLNIVHHEHPMATARRFTAFGLQVPKLFIDLVEERQPRALVIFAYYFAMATCLVEGGGPSERIVLQMKNGEDLDLGKTFWWMGNMVRREIGGISGILPGGWEALMAWPRRVAGLE</sequence>
<name>A0A5N6JZH5_MONLA</name>
<proteinExistence type="predicted"/>
<feature type="region of interest" description="Disordered" evidence="2">
    <location>
        <begin position="668"/>
        <end position="687"/>
    </location>
</feature>
<dbReference type="AlphaFoldDB" id="A0A5N6JZH5"/>
<feature type="domain" description="Zn(2)-C6 fungal-type" evidence="4">
    <location>
        <begin position="594"/>
        <end position="624"/>
    </location>
</feature>
<dbReference type="GO" id="GO:0000981">
    <property type="term" value="F:DNA-binding transcription factor activity, RNA polymerase II-specific"/>
    <property type="evidence" value="ECO:0007669"/>
    <property type="project" value="InterPro"/>
</dbReference>
<feature type="compositionally biased region" description="Polar residues" evidence="2">
    <location>
        <begin position="59"/>
        <end position="68"/>
    </location>
</feature>
<protein>
    <recommendedName>
        <fullName evidence="4">Zn(2)-C6 fungal-type domain-containing protein</fullName>
    </recommendedName>
</protein>
<keyword evidence="1" id="KW-0539">Nucleus</keyword>
<gene>
    <name evidence="5" type="ORF">EYC80_006897</name>
</gene>
<dbReference type="Proteomes" id="UP000326757">
    <property type="component" value="Unassembled WGS sequence"/>
</dbReference>
<dbReference type="PANTHER" id="PTHR39466">
    <property type="entry name" value="RGS DOMAIN-CONTAINING PROTEIN"/>
    <property type="match status" value="1"/>
</dbReference>
<keyword evidence="3" id="KW-0472">Membrane</keyword>
<evidence type="ECO:0000259" key="4">
    <source>
        <dbReference type="PROSITE" id="PS50048"/>
    </source>
</evidence>
<dbReference type="InterPro" id="IPR021858">
    <property type="entry name" value="Fun_TF"/>
</dbReference>
<dbReference type="InterPro" id="IPR036864">
    <property type="entry name" value="Zn2-C6_fun-type_DNA-bd_sf"/>
</dbReference>
<dbReference type="CDD" id="cd12148">
    <property type="entry name" value="fungal_TF_MHR"/>
    <property type="match status" value="1"/>
</dbReference>
<feature type="region of interest" description="Disordered" evidence="2">
    <location>
        <begin position="537"/>
        <end position="583"/>
    </location>
</feature>
<evidence type="ECO:0000256" key="2">
    <source>
        <dbReference type="SAM" id="MobiDB-lite"/>
    </source>
</evidence>